<protein>
    <submittedName>
        <fullName evidence="3">Uncharacterized protein</fullName>
    </submittedName>
</protein>
<keyword evidence="2" id="KW-0812">Transmembrane</keyword>
<feature type="compositionally biased region" description="Low complexity" evidence="1">
    <location>
        <begin position="256"/>
        <end position="270"/>
    </location>
</feature>
<evidence type="ECO:0000313" key="4">
    <source>
        <dbReference type="Proteomes" id="UP000287547"/>
    </source>
</evidence>
<feature type="transmembrane region" description="Helical" evidence="2">
    <location>
        <begin position="7"/>
        <end position="24"/>
    </location>
</feature>
<organism evidence="3 4">
    <name type="scientific">Kibdelosporangium aridum</name>
    <dbReference type="NCBI Taxonomy" id="2030"/>
    <lineage>
        <taxon>Bacteria</taxon>
        <taxon>Bacillati</taxon>
        <taxon>Actinomycetota</taxon>
        <taxon>Actinomycetes</taxon>
        <taxon>Pseudonocardiales</taxon>
        <taxon>Pseudonocardiaceae</taxon>
        <taxon>Kibdelosporangium</taxon>
    </lineage>
</organism>
<sequence length="280" mass="30880">MRPLFRGYGWLVSLGLAVLLIAGVGLDPYVVMGVVFALFLGSFTVTWKGLSLAIRLRAYIVVIAALMAANKTLQAFLGGLAGNLVFWGVLLGLFIYGPTRRFLTRRIWCVLDRQRMRACFKVGKVRTMNLDGSLPLLLWARPTKTGERVWLWIRAGSSSEDIEASLSYIAPACYARDARIHRYRKLTTIVAVDIIRRDPLSANEKVPSPLSQLSEKVSGTVAGEGTETIRSVPVIEITEADWGSADPVLRKTRKSTTTPPVEPTRPTVIVSGEDLSDYVD</sequence>
<accession>A0A428YBM2</accession>
<gene>
    <name evidence="3" type="ORF">DMH04_50115</name>
</gene>
<evidence type="ECO:0000313" key="3">
    <source>
        <dbReference type="EMBL" id="RSM65013.1"/>
    </source>
</evidence>
<evidence type="ECO:0000256" key="2">
    <source>
        <dbReference type="SAM" id="Phobius"/>
    </source>
</evidence>
<feature type="transmembrane region" description="Helical" evidence="2">
    <location>
        <begin position="30"/>
        <end position="47"/>
    </location>
</feature>
<reference evidence="3 4" key="1">
    <citation type="submission" date="2018-05" db="EMBL/GenBank/DDBJ databases">
        <title>Evolution of GPA BGCs.</title>
        <authorList>
            <person name="Waglechner N."/>
            <person name="Wright G.D."/>
        </authorList>
    </citation>
    <scope>NUCLEOTIDE SEQUENCE [LARGE SCALE GENOMIC DNA]</scope>
    <source>
        <strain evidence="3 4">A82846</strain>
    </source>
</reference>
<feature type="transmembrane region" description="Helical" evidence="2">
    <location>
        <begin position="75"/>
        <end position="96"/>
    </location>
</feature>
<feature type="region of interest" description="Disordered" evidence="1">
    <location>
        <begin position="248"/>
        <end position="280"/>
    </location>
</feature>
<keyword evidence="2" id="KW-0472">Membrane</keyword>
<comment type="caution">
    <text evidence="3">The sequence shown here is derived from an EMBL/GenBank/DDBJ whole genome shotgun (WGS) entry which is preliminary data.</text>
</comment>
<dbReference type="EMBL" id="QHKI01000090">
    <property type="protein sequence ID" value="RSM65013.1"/>
    <property type="molecule type" value="Genomic_DNA"/>
</dbReference>
<proteinExistence type="predicted"/>
<dbReference type="AlphaFoldDB" id="A0A428YBM2"/>
<evidence type="ECO:0000256" key="1">
    <source>
        <dbReference type="SAM" id="MobiDB-lite"/>
    </source>
</evidence>
<dbReference type="Proteomes" id="UP000287547">
    <property type="component" value="Unassembled WGS sequence"/>
</dbReference>
<keyword evidence="2" id="KW-1133">Transmembrane helix</keyword>
<name>A0A428YBM2_KIBAR</name>